<dbReference type="Gene3D" id="3.90.1640.30">
    <property type="match status" value="1"/>
</dbReference>
<dbReference type="GO" id="GO:0006310">
    <property type="term" value="P:DNA recombination"/>
    <property type="evidence" value="ECO:0007669"/>
    <property type="project" value="InterPro"/>
</dbReference>
<dbReference type="InterPro" id="IPR001667">
    <property type="entry name" value="DDH_dom"/>
</dbReference>
<gene>
    <name evidence="9" type="ORF">NO2_0773</name>
</gene>
<dbReference type="Pfam" id="PF01368">
    <property type="entry name" value="DHH"/>
    <property type="match status" value="1"/>
</dbReference>
<dbReference type="Gene3D" id="2.40.50.460">
    <property type="match status" value="1"/>
</dbReference>
<dbReference type="InterPro" id="IPR004610">
    <property type="entry name" value="RecJ"/>
</dbReference>
<feature type="domain" description="DDH" evidence="6">
    <location>
        <begin position="28"/>
        <end position="180"/>
    </location>
</feature>
<comment type="similarity">
    <text evidence="1">Belongs to the RecJ family.</text>
</comment>
<dbReference type="SUPFAM" id="SSF64182">
    <property type="entry name" value="DHH phosphoesterases"/>
    <property type="match status" value="1"/>
</dbReference>
<dbReference type="Pfam" id="PF17768">
    <property type="entry name" value="RecJ_OB"/>
    <property type="match status" value="1"/>
</dbReference>
<evidence type="ECO:0000313" key="9">
    <source>
        <dbReference type="EMBL" id="GBR76178.1"/>
    </source>
</evidence>
<evidence type="ECO:0000259" key="8">
    <source>
        <dbReference type="Pfam" id="PF17768"/>
    </source>
</evidence>
<evidence type="ECO:0000259" key="6">
    <source>
        <dbReference type="Pfam" id="PF01368"/>
    </source>
</evidence>
<dbReference type="Pfam" id="PF02272">
    <property type="entry name" value="DHHA1"/>
    <property type="match status" value="1"/>
</dbReference>
<evidence type="ECO:0000256" key="2">
    <source>
        <dbReference type="ARBA" id="ARBA00019841"/>
    </source>
</evidence>
<dbReference type="InterPro" id="IPR038763">
    <property type="entry name" value="DHH_sf"/>
</dbReference>
<dbReference type="PANTHER" id="PTHR30255:SF2">
    <property type="entry name" value="SINGLE-STRANDED-DNA-SPECIFIC EXONUCLEASE RECJ"/>
    <property type="match status" value="1"/>
</dbReference>
<feature type="domain" description="DHHA1" evidence="7">
    <location>
        <begin position="300"/>
        <end position="393"/>
    </location>
</feature>
<dbReference type="InterPro" id="IPR003156">
    <property type="entry name" value="DHHA1_dom"/>
</dbReference>
<organism evidence="9 10">
    <name type="scientific">Candidatus Termititenax persephonae</name>
    <dbReference type="NCBI Taxonomy" id="2218525"/>
    <lineage>
        <taxon>Bacteria</taxon>
        <taxon>Bacillati</taxon>
        <taxon>Candidatus Margulisiibacteriota</taxon>
        <taxon>Candidatus Termititenacia</taxon>
        <taxon>Candidatus Termititenacales</taxon>
        <taxon>Candidatus Termititenacaceae</taxon>
        <taxon>Candidatus Termititenax</taxon>
    </lineage>
</organism>
<dbReference type="GO" id="GO:0008409">
    <property type="term" value="F:5'-3' exonuclease activity"/>
    <property type="evidence" value="ECO:0007669"/>
    <property type="project" value="InterPro"/>
</dbReference>
<evidence type="ECO:0000256" key="5">
    <source>
        <dbReference type="ARBA" id="ARBA00022839"/>
    </source>
</evidence>
<evidence type="ECO:0000256" key="3">
    <source>
        <dbReference type="ARBA" id="ARBA00022722"/>
    </source>
</evidence>
<comment type="caution">
    <text evidence="9">The sequence shown here is derived from an EMBL/GenBank/DDBJ whole genome shotgun (WGS) entry which is preliminary data.</text>
</comment>
<evidence type="ECO:0000259" key="7">
    <source>
        <dbReference type="Pfam" id="PF02272"/>
    </source>
</evidence>
<dbReference type="GO" id="GO:0003676">
    <property type="term" value="F:nucleic acid binding"/>
    <property type="evidence" value="ECO:0007669"/>
    <property type="project" value="InterPro"/>
</dbReference>
<keyword evidence="5" id="KW-0269">Exonuclease</keyword>
<feature type="domain" description="RecJ OB" evidence="8">
    <location>
        <begin position="407"/>
        <end position="512"/>
    </location>
</feature>
<dbReference type="InterPro" id="IPR051673">
    <property type="entry name" value="SSDNA_exonuclease_RecJ"/>
</dbReference>
<dbReference type="Proteomes" id="UP000275925">
    <property type="component" value="Unassembled WGS sequence"/>
</dbReference>
<sequence>MLKNLSPLELIPNIIEAAEFLQQNLDKKITIYGDYDVDGITGTTLLYSALQKLGARKLDYYIPHRFFEGYGLNKNAVRKIKDSGTEIILTVDCGISNYAEIKYAKELGLHVLVTDHHIPPVVLPPADFLVNPKLNNQPFLGRNIAGVAVAFKLVEQLFRLCGHAPYSQTSHYLDLVMLGTIADIVPLLAENRLLTIHGLQELNKRKRVSLRALIDTAGLQEKELTSRDIGFALAPRINAAGRLGASDLAVALLLETDYHRAKQIALELNKQNSERQEIGNKINEQITATIEGMPGRAAEKVFILSAADWHPGIIGIVAAQIVKRYNRPTVLIAVTENGGRGSIRSLEGLDIFEPLKKCSYLLKDFGGHKEAAGFEIETSRIGEFTQAYRQALSESTDEYSYIPKLQIDAVLPKAQITKSLAEELEKLSPFGPGNQQPIFSTTELSIYDFARIGGGKHLKFSLTNEKDVIDGVGFGLGDLYPVIQKNQNLEIAFNLAINEWQGRKKLQLIIKDLRLRL</sequence>
<keyword evidence="10" id="KW-1185">Reference proteome</keyword>
<keyword evidence="4" id="KW-0378">Hydrolase</keyword>
<evidence type="ECO:0000313" key="10">
    <source>
        <dbReference type="Proteomes" id="UP000275925"/>
    </source>
</evidence>
<dbReference type="PANTHER" id="PTHR30255">
    <property type="entry name" value="SINGLE-STRANDED-DNA-SPECIFIC EXONUCLEASE RECJ"/>
    <property type="match status" value="1"/>
</dbReference>
<dbReference type="NCBIfam" id="TIGR00644">
    <property type="entry name" value="recJ"/>
    <property type="match status" value="1"/>
</dbReference>
<keyword evidence="3" id="KW-0540">Nuclease</keyword>
<evidence type="ECO:0000256" key="4">
    <source>
        <dbReference type="ARBA" id="ARBA00022801"/>
    </source>
</evidence>
<name>A0A388TH58_9BACT</name>
<accession>A0A388TH58</accession>
<protein>
    <recommendedName>
        <fullName evidence="2">Single-stranded-DNA-specific exonuclease RecJ</fullName>
    </recommendedName>
</protein>
<reference evidence="9 10" key="1">
    <citation type="journal article" date="2019" name="ISME J.">
        <title>Genome analyses of uncultured TG2/ZB3 bacteria in 'Margulisbacteria' specifically attached to ectosymbiotic spirochetes of protists in the termite gut.</title>
        <authorList>
            <person name="Utami Y.D."/>
            <person name="Kuwahara H."/>
            <person name="Igai K."/>
            <person name="Murakami T."/>
            <person name="Sugaya K."/>
            <person name="Morikawa T."/>
            <person name="Nagura Y."/>
            <person name="Yuki M."/>
            <person name="Deevong P."/>
            <person name="Inoue T."/>
            <person name="Kihara K."/>
            <person name="Lo N."/>
            <person name="Yamada A."/>
            <person name="Ohkuma M."/>
            <person name="Hongoh Y."/>
        </authorList>
    </citation>
    <scope>NUCLEOTIDE SEQUENCE [LARGE SCALE GENOMIC DNA]</scope>
    <source>
        <strain evidence="9">NkOx7-02</strain>
    </source>
</reference>
<dbReference type="EMBL" id="BGZO01000018">
    <property type="protein sequence ID" value="GBR76178.1"/>
    <property type="molecule type" value="Genomic_DNA"/>
</dbReference>
<evidence type="ECO:0000256" key="1">
    <source>
        <dbReference type="ARBA" id="ARBA00005915"/>
    </source>
</evidence>
<proteinExistence type="inferred from homology"/>
<dbReference type="GO" id="GO:0006281">
    <property type="term" value="P:DNA repair"/>
    <property type="evidence" value="ECO:0007669"/>
    <property type="project" value="InterPro"/>
</dbReference>
<dbReference type="InterPro" id="IPR041122">
    <property type="entry name" value="RecJ_OB"/>
</dbReference>
<dbReference type="AlphaFoldDB" id="A0A388TH58"/>